<accession>A0A2I6SSH0</accession>
<name>A0A2I6SSH0_ECOLX</name>
<feature type="region of interest" description="Disordered" evidence="1">
    <location>
        <begin position="1"/>
        <end position="34"/>
    </location>
</feature>
<sequence length="57" mass="6524">MLIEDAKKPDWQPGQYMRSGRTPGRYDTHTASRDSTWGRLRKRKIKHAKPVAAVAMA</sequence>
<proteinExistence type="predicted"/>
<protein>
    <submittedName>
        <fullName evidence="2">Uncharacterized protein</fullName>
    </submittedName>
</protein>
<feature type="compositionally biased region" description="Basic and acidic residues" evidence="1">
    <location>
        <begin position="1"/>
        <end position="10"/>
    </location>
</feature>
<geneLocation type="plasmid" evidence="2">
    <name>pECSC102</name>
</geneLocation>
<reference evidence="2" key="1">
    <citation type="submission" date="2017-11" db="EMBL/GenBank/DDBJ databases">
        <title>Co-location of the polymyxin resistance gene mcr-1 and variant of mcr-3 on a plasmid in Escherichia coli from chicken farm.</title>
        <authorList>
            <person name="Xiang R."/>
            <person name="Liu B."/>
            <person name="Zhang A."/>
            <person name="Lei C."/>
            <person name="Ye X."/>
            <person name="Yang Y."/>
            <person name="Cheng Y."/>
            <person name="Zeng J."/>
            <person name="Wang H."/>
        </authorList>
    </citation>
    <scope>NUCLEOTIDE SEQUENCE</scope>
    <source>
        <strain evidence="2">ECSC102</strain>
        <plasmid evidence="2">pECSC102</plasmid>
    </source>
</reference>
<evidence type="ECO:0000313" key="2">
    <source>
        <dbReference type="EMBL" id="AUO29395.1"/>
    </source>
</evidence>
<dbReference type="AlphaFoldDB" id="A0A2I6SSH0"/>
<organism evidence="2">
    <name type="scientific">Escherichia coli</name>
    <dbReference type="NCBI Taxonomy" id="562"/>
    <lineage>
        <taxon>Bacteria</taxon>
        <taxon>Pseudomonadati</taxon>
        <taxon>Pseudomonadota</taxon>
        <taxon>Gammaproteobacteria</taxon>
        <taxon>Enterobacterales</taxon>
        <taxon>Enterobacteriaceae</taxon>
        <taxon>Escherichia</taxon>
    </lineage>
</organism>
<evidence type="ECO:0000256" key="1">
    <source>
        <dbReference type="SAM" id="MobiDB-lite"/>
    </source>
</evidence>
<dbReference type="EMBL" id="MG552133">
    <property type="protein sequence ID" value="AUO29395.1"/>
    <property type="molecule type" value="Genomic_DNA"/>
</dbReference>
<keyword evidence="2" id="KW-0614">Plasmid</keyword>